<dbReference type="SUPFAM" id="SSF50182">
    <property type="entry name" value="Sm-like ribonucleoproteins"/>
    <property type="match status" value="1"/>
</dbReference>
<dbReference type="SMART" id="SM00651">
    <property type="entry name" value="Sm"/>
    <property type="match status" value="1"/>
</dbReference>
<reference evidence="7" key="1">
    <citation type="submission" date="2011-08" db="EMBL/GenBank/DDBJ databases">
        <authorList>
            <person name="Rombauts S."/>
        </authorList>
    </citation>
    <scope>NUCLEOTIDE SEQUENCE</scope>
    <source>
        <strain evidence="7">London</strain>
    </source>
</reference>
<keyword evidence="2" id="KW-0507">mRNA processing</keyword>
<evidence type="ECO:0000313" key="6">
    <source>
        <dbReference type="EnsemblMetazoa" id="tetur02g11630.1"/>
    </source>
</evidence>
<dbReference type="Proteomes" id="UP000015104">
    <property type="component" value="Unassembled WGS sequence"/>
</dbReference>
<name>T1JXE3_TETUR</name>
<dbReference type="eggNOG" id="KOG1782">
    <property type="taxonomic scope" value="Eukaryota"/>
</dbReference>
<dbReference type="PROSITE" id="PS52002">
    <property type="entry name" value="SM"/>
    <property type="match status" value="1"/>
</dbReference>
<dbReference type="Pfam" id="PF01423">
    <property type="entry name" value="LSM"/>
    <property type="match status" value="1"/>
</dbReference>
<keyword evidence="7" id="KW-1185">Reference proteome</keyword>
<evidence type="ECO:0000313" key="7">
    <source>
        <dbReference type="Proteomes" id="UP000015104"/>
    </source>
</evidence>
<keyword evidence="4" id="KW-0687">Ribonucleoprotein</keyword>
<keyword evidence="3" id="KW-0694">RNA-binding</keyword>
<organism evidence="6 7">
    <name type="scientific">Tetranychus urticae</name>
    <name type="common">Two-spotted spider mite</name>
    <dbReference type="NCBI Taxonomy" id="32264"/>
    <lineage>
        <taxon>Eukaryota</taxon>
        <taxon>Metazoa</taxon>
        <taxon>Ecdysozoa</taxon>
        <taxon>Arthropoda</taxon>
        <taxon>Chelicerata</taxon>
        <taxon>Arachnida</taxon>
        <taxon>Acari</taxon>
        <taxon>Acariformes</taxon>
        <taxon>Trombidiformes</taxon>
        <taxon>Prostigmata</taxon>
        <taxon>Eleutherengona</taxon>
        <taxon>Raphignathae</taxon>
        <taxon>Tetranychoidea</taxon>
        <taxon>Tetranychidae</taxon>
        <taxon>Tetranychus</taxon>
    </lineage>
</organism>
<evidence type="ECO:0000256" key="4">
    <source>
        <dbReference type="ARBA" id="ARBA00023274"/>
    </source>
</evidence>
<evidence type="ECO:0000256" key="3">
    <source>
        <dbReference type="ARBA" id="ARBA00022884"/>
    </source>
</evidence>
<dbReference type="KEGG" id="tut:107370954"/>
<dbReference type="OrthoDB" id="422364at2759"/>
<dbReference type="GO" id="GO:1990726">
    <property type="term" value="C:Lsm1-7-Pat1 complex"/>
    <property type="evidence" value="ECO:0007669"/>
    <property type="project" value="TreeGrafter"/>
</dbReference>
<dbReference type="InterPro" id="IPR010920">
    <property type="entry name" value="LSM_dom_sf"/>
</dbReference>
<dbReference type="PANTHER" id="PTHR15588:SF8">
    <property type="entry name" value="U6 SNRNA-ASSOCIATED SM-LIKE PROTEIN LSM1"/>
    <property type="match status" value="1"/>
</dbReference>
<dbReference type="InterPro" id="IPR047575">
    <property type="entry name" value="Sm"/>
</dbReference>
<dbReference type="EMBL" id="CAEY01000828">
    <property type="status" value="NOT_ANNOTATED_CDS"/>
    <property type="molecule type" value="Genomic_DNA"/>
</dbReference>
<protein>
    <recommendedName>
        <fullName evidence="5">Sm domain-containing protein</fullName>
    </recommendedName>
</protein>
<dbReference type="GO" id="GO:0003729">
    <property type="term" value="F:mRNA binding"/>
    <property type="evidence" value="ECO:0007669"/>
    <property type="project" value="TreeGrafter"/>
</dbReference>
<dbReference type="EnsemblMetazoa" id="tetur02g11630.1">
    <property type="protein sequence ID" value="tetur02g11630.1"/>
    <property type="gene ID" value="tetur02g11630"/>
</dbReference>
<sequence>MEIRPRENSTNWVVHLRDFIGKTISILCRDGRIVLGHLRTIDNYVNLVITQTKERIYVENKYSDIQIGTIILRGENVIVCGLVEPSQERHCEFEEVPIDQLYDSGVPENVNLGKIAIARKRAKEGFAVSGFSEYFYGF</sequence>
<gene>
    <name evidence="6" type="primary">107370954</name>
</gene>
<reference evidence="6" key="2">
    <citation type="submission" date="2015-06" db="UniProtKB">
        <authorList>
            <consortium name="EnsemblMetazoa"/>
        </authorList>
    </citation>
    <scope>IDENTIFICATION</scope>
</reference>
<feature type="domain" description="Sm" evidence="5">
    <location>
        <begin position="11"/>
        <end position="86"/>
    </location>
</feature>
<dbReference type="GO" id="GO:0000932">
    <property type="term" value="C:P-body"/>
    <property type="evidence" value="ECO:0007669"/>
    <property type="project" value="TreeGrafter"/>
</dbReference>
<dbReference type="InterPro" id="IPR001163">
    <property type="entry name" value="Sm_dom_euk/arc"/>
</dbReference>
<dbReference type="Gene3D" id="2.30.30.100">
    <property type="match status" value="1"/>
</dbReference>
<dbReference type="HOGENOM" id="CLU_1857833_0_0_1"/>
<dbReference type="GO" id="GO:0006397">
    <property type="term" value="P:mRNA processing"/>
    <property type="evidence" value="ECO:0007669"/>
    <property type="project" value="UniProtKB-KW"/>
</dbReference>
<accession>T1JXE3</accession>
<dbReference type="InterPro" id="IPR044642">
    <property type="entry name" value="PTHR15588"/>
</dbReference>
<dbReference type="PANTHER" id="PTHR15588">
    <property type="entry name" value="LSM1"/>
    <property type="match status" value="1"/>
</dbReference>
<evidence type="ECO:0000256" key="1">
    <source>
        <dbReference type="ARBA" id="ARBA00006850"/>
    </source>
</evidence>
<dbReference type="GO" id="GO:1990904">
    <property type="term" value="C:ribonucleoprotein complex"/>
    <property type="evidence" value="ECO:0007669"/>
    <property type="project" value="UniProtKB-KW"/>
</dbReference>
<evidence type="ECO:0000256" key="2">
    <source>
        <dbReference type="ARBA" id="ARBA00022664"/>
    </source>
</evidence>
<comment type="similarity">
    <text evidence="1">Belongs to the snRNP Sm proteins family.</text>
</comment>
<dbReference type="STRING" id="32264.T1JXE3"/>
<dbReference type="GO" id="GO:0000290">
    <property type="term" value="P:deadenylation-dependent decapping of nuclear-transcribed mRNA"/>
    <property type="evidence" value="ECO:0007669"/>
    <property type="project" value="TreeGrafter"/>
</dbReference>
<evidence type="ECO:0000259" key="5">
    <source>
        <dbReference type="PROSITE" id="PS52002"/>
    </source>
</evidence>
<proteinExistence type="inferred from homology"/>
<dbReference type="AlphaFoldDB" id="T1JXE3"/>